<accession>A0ABD3BZF3</accession>
<protein>
    <submittedName>
        <fullName evidence="1">Uncharacterized protein</fullName>
    </submittedName>
</protein>
<dbReference type="AlphaFoldDB" id="A0ABD3BZF3"/>
<keyword evidence="2" id="KW-1185">Reference proteome</keyword>
<gene>
    <name evidence="1" type="ORF">CASFOL_033860</name>
</gene>
<sequence>MDLFGERDLVINRLDQALKVAEDENKVKDAGDVKLIMAQM</sequence>
<proteinExistence type="predicted"/>
<name>A0ABD3BZF3_9LAMI</name>
<comment type="caution">
    <text evidence="1">The sequence shown here is derived from an EMBL/GenBank/DDBJ whole genome shotgun (WGS) entry which is preliminary data.</text>
</comment>
<dbReference type="Proteomes" id="UP001632038">
    <property type="component" value="Unassembled WGS sequence"/>
</dbReference>
<organism evidence="1 2">
    <name type="scientific">Castilleja foliolosa</name>
    <dbReference type="NCBI Taxonomy" id="1961234"/>
    <lineage>
        <taxon>Eukaryota</taxon>
        <taxon>Viridiplantae</taxon>
        <taxon>Streptophyta</taxon>
        <taxon>Embryophyta</taxon>
        <taxon>Tracheophyta</taxon>
        <taxon>Spermatophyta</taxon>
        <taxon>Magnoliopsida</taxon>
        <taxon>eudicotyledons</taxon>
        <taxon>Gunneridae</taxon>
        <taxon>Pentapetalae</taxon>
        <taxon>asterids</taxon>
        <taxon>lamiids</taxon>
        <taxon>Lamiales</taxon>
        <taxon>Orobanchaceae</taxon>
        <taxon>Pedicularideae</taxon>
        <taxon>Castillejinae</taxon>
        <taxon>Castilleja</taxon>
    </lineage>
</organism>
<evidence type="ECO:0000313" key="1">
    <source>
        <dbReference type="EMBL" id="KAL3622449.1"/>
    </source>
</evidence>
<reference evidence="2" key="1">
    <citation type="journal article" date="2024" name="IScience">
        <title>Strigolactones Initiate the Formation of Haustorium-like Structures in Castilleja.</title>
        <authorList>
            <person name="Buerger M."/>
            <person name="Peterson D."/>
            <person name="Chory J."/>
        </authorList>
    </citation>
    <scope>NUCLEOTIDE SEQUENCE [LARGE SCALE GENOMIC DNA]</scope>
</reference>
<dbReference type="EMBL" id="JAVIJP010000060">
    <property type="protein sequence ID" value="KAL3622449.1"/>
    <property type="molecule type" value="Genomic_DNA"/>
</dbReference>
<evidence type="ECO:0000313" key="2">
    <source>
        <dbReference type="Proteomes" id="UP001632038"/>
    </source>
</evidence>